<accession>C6XQY6</accession>
<dbReference type="PROSITE" id="PS50977">
    <property type="entry name" value="HTH_TETR_2"/>
    <property type="match status" value="1"/>
</dbReference>
<dbReference type="GO" id="GO:0003700">
    <property type="term" value="F:DNA-binding transcription factor activity"/>
    <property type="evidence" value="ECO:0007669"/>
    <property type="project" value="TreeGrafter"/>
</dbReference>
<dbReference type="PANTHER" id="PTHR30055">
    <property type="entry name" value="HTH-TYPE TRANSCRIPTIONAL REGULATOR RUTR"/>
    <property type="match status" value="1"/>
</dbReference>
<dbReference type="Proteomes" id="UP000002745">
    <property type="component" value="Chromosome"/>
</dbReference>
<evidence type="ECO:0000313" key="6">
    <source>
        <dbReference type="EMBL" id="ACT60517.1"/>
    </source>
</evidence>
<dbReference type="KEGG" id="hba:Hbal_2844"/>
<keyword evidence="3" id="KW-0804">Transcription</keyword>
<dbReference type="Gene3D" id="1.10.357.10">
    <property type="entry name" value="Tetracycline Repressor, domain 2"/>
    <property type="match status" value="2"/>
</dbReference>
<protein>
    <submittedName>
        <fullName evidence="6">Transcriptional regulator, TetR family</fullName>
    </submittedName>
</protein>
<dbReference type="InterPro" id="IPR009057">
    <property type="entry name" value="Homeodomain-like_sf"/>
</dbReference>
<evidence type="ECO:0000313" key="7">
    <source>
        <dbReference type="Proteomes" id="UP000002745"/>
    </source>
</evidence>
<evidence type="ECO:0000256" key="2">
    <source>
        <dbReference type="ARBA" id="ARBA00023125"/>
    </source>
</evidence>
<dbReference type="InterPro" id="IPR050109">
    <property type="entry name" value="HTH-type_TetR-like_transc_reg"/>
</dbReference>
<dbReference type="SUPFAM" id="SSF46689">
    <property type="entry name" value="Homeodomain-like"/>
    <property type="match status" value="2"/>
</dbReference>
<reference evidence="7" key="1">
    <citation type="journal article" date="2011" name="J. Bacteriol.">
        <title>Genome sequences of eight morphologically diverse alphaproteobacteria.</title>
        <authorList>
            <consortium name="US DOE Joint Genome Institute"/>
            <person name="Brown P.J."/>
            <person name="Kysela D.T."/>
            <person name="Buechlein A."/>
            <person name="Hemmerich C."/>
            <person name="Brun Y.V."/>
        </authorList>
    </citation>
    <scope>NUCLEOTIDE SEQUENCE [LARGE SCALE GENOMIC DNA]</scope>
    <source>
        <strain evidence="7">ATCC 49814 / DSM 5838 / IFAM 1418</strain>
    </source>
</reference>
<dbReference type="Pfam" id="PF00440">
    <property type="entry name" value="TetR_N"/>
    <property type="match status" value="1"/>
</dbReference>
<dbReference type="eggNOG" id="COG3226">
    <property type="taxonomic scope" value="Bacteria"/>
</dbReference>
<evidence type="ECO:0000256" key="4">
    <source>
        <dbReference type="PROSITE-ProRule" id="PRU00335"/>
    </source>
</evidence>
<gene>
    <name evidence="6" type="ordered locus">Hbal_2844</name>
</gene>
<dbReference type="PRINTS" id="PR00455">
    <property type="entry name" value="HTHTETR"/>
</dbReference>
<dbReference type="OrthoDB" id="9805134at2"/>
<keyword evidence="7" id="KW-1185">Reference proteome</keyword>
<sequence>MLEEKKAQLTISRSAKMRRKLRDAVIMDIAEFGLSRTTHRSVAKRANVSLASTTYYYETKMDMIKDASYVLAKKNLESMKAVPKRRLSDPQFAVTFRDFCVRSIAAGVAKKFRTPTIAWQEIMIEAARNDDLRSVAIEWFDGLEAIWLKLANEFPGEFSESLIRSALDSTIGQIFLAQQFGFNSGDIYNILDKNNNVAECIKNKKYNNQLLDDPSLEKDGKKAQATRAKILDAAIGLIEDYGVSGVTHRAIAARAGLAPTAPVYYFKNLESLLQATQVQIFARAKARYRHVMAGIDYDALKIDQLADLTSAVFMREVTEFKSVNLAELSVFMDFQRNPALGPVMRDVSLDQYLAWDRLLKRIGYGARSMDAYLIYGLFIGKKLRILATGVQTHDLGRVRQEFCEDITAMIDGKYLI</sequence>
<name>C6XQY6_HIRBI</name>
<evidence type="ECO:0000259" key="5">
    <source>
        <dbReference type="PROSITE" id="PS50977"/>
    </source>
</evidence>
<dbReference type="RefSeq" id="WP_015828667.1">
    <property type="nucleotide sequence ID" value="NC_012982.1"/>
</dbReference>
<organism evidence="6 7">
    <name type="scientific">Hirschia baltica (strain ATCC 49814 / DSM 5838 / IFAM 1418)</name>
    <dbReference type="NCBI Taxonomy" id="582402"/>
    <lineage>
        <taxon>Bacteria</taxon>
        <taxon>Pseudomonadati</taxon>
        <taxon>Pseudomonadota</taxon>
        <taxon>Alphaproteobacteria</taxon>
        <taxon>Hyphomonadales</taxon>
        <taxon>Hyphomonadaceae</taxon>
        <taxon>Hirschia</taxon>
    </lineage>
</organism>
<dbReference type="InterPro" id="IPR001647">
    <property type="entry name" value="HTH_TetR"/>
</dbReference>
<proteinExistence type="predicted"/>
<dbReference type="GO" id="GO:0000976">
    <property type="term" value="F:transcription cis-regulatory region binding"/>
    <property type="evidence" value="ECO:0007669"/>
    <property type="project" value="TreeGrafter"/>
</dbReference>
<dbReference type="STRING" id="582402.Hbal_2844"/>
<evidence type="ECO:0000256" key="1">
    <source>
        <dbReference type="ARBA" id="ARBA00023015"/>
    </source>
</evidence>
<dbReference type="PANTHER" id="PTHR30055:SF234">
    <property type="entry name" value="HTH-TYPE TRANSCRIPTIONAL REGULATOR BETI"/>
    <property type="match status" value="1"/>
</dbReference>
<keyword evidence="1" id="KW-0805">Transcription regulation</keyword>
<keyword evidence="2 4" id="KW-0238">DNA-binding</keyword>
<feature type="DNA-binding region" description="H-T-H motif" evidence="4">
    <location>
        <begin position="247"/>
        <end position="266"/>
    </location>
</feature>
<dbReference type="AlphaFoldDB" id="C6XQY6"/>
<evidence type="ECO:0000256" key="3">
    <source>
        <dbReference type="ARBA" id="ARBA00023163"/>
    </source>
</evidence>
<dbReference type="EMBL" id="CP001678">
    <property type="protein sequence ID" value="ACT60517.1"/>
    <property type="molecule type" value="Genomic_DNA"/>
</dbReference>
<feature type="domain" description="HTH tetR-type" evidence="5">
    <location>
        <begin position="224"/>
        <end position="284"/>
    </location>
</feature>
<dbReference type="HOGENOM" id="CLU_629504_0_0_5"/>